<dbReference type="GO" id="GO:0009086">
    <property type="term" value="P:methionine biosynthetic process"/>
    <property type="evidence" value="ECO:0007669"/>
    <property type="project" value="TreeGrafter"/>
</dbReference>
<evidence type="ECO:0000256" key="1">
    <source>
        <dbReference type="ARBA" id="ARBA00001974"/>
    </source>
</evidence>
<dbReference type="FunFam" id="3.20.20.220:FF:000002">
    <property type="entry name" value="Methylenetetrahydrofolate reductase"/>
    <property type="match status" value="1"/>
</dbReference>
<keyword evidence="7" id="KW-0560">Oxidoreductase</keyword>
<gene>
    <name evidence="11" type="ORF">RDB_LOCUS94851</name>
</gene>
<dbReference type="UniPathway" id="UPA00193"/>
<dbReference type="PANTHER" id="PTHR45754">
    <property type="entry name" value="METHYLENETETRAHYDROFOLATE REDUCTASE"/>
    <property type="match status" value="1"/>
</dbReference>
<evidence type="ECO:0000256" key="3">
    <source>
        <dbReference type="ARBA" id="ARBA00006743"/>
    </source>
</evidence>
<evidence type="ECO:0000256" key="2">
    <source>
        <dbReference type="ARBA" id="ARBA00004777"/>
    </source>
</evidence>
<keyword evidence="6" id="KW-0521">NADP</keyword>
<evidence type="ECO:0000259" key="10">
    <source>
        <dbReference type="Pfam" id="PF21895"/>
    </source>
</evidence>
<feature type="domain" description="MTHFR SAM-binding regulatory" evidence="10">
    <location>
        <begin position="709"/>
        <end position="982"/>
    </location>
</feature>
<evidence type="ECO:0000313" key="12">
    <source>
        <dbReference type="Proteomes" id="UP000663840"/>
    </source>
</evidence>
<evidence type="ECO:0000313" key="11">
    <source>
        <dbReference type="EMBL" id="CAE6455301.1"/>
    </source>
</evidence>
<comment type="similarity">
    <text evidence="3">Belongs to the methylenetetrahydrofolate reductase family.</text>
</comment>
<accession>A0A8H3BGC8</accession>
<dbReference type="SUPFAM" id="SSF51730">
    <property type="entry name" value="FAD-linked oxidoreductase"/>
    <property type="match status" value="1"/>
</dbReference>
<keyword evidence="5" id="KW-0274">FAD</keyword>
<reference evidence="11" key="1">
    <citation type="submission" date="2021-01" db="EMBL/GenBank/DDBJ databases">
        <authorList>
            <person name="Kaushik A."/>
        </authorList>
    </citation>
    <scope>NUCLEOTIDE SEQUENCE</scope>
    <source>
        <strain evidence="11">AG1-1A</strain>
    </source>
</reference>
<dbReference type="NCBIfam" id="TIGR00677">
    <property type="entry name" value="fadh2_euk"/>
    <property type="match status" value="1"/>
</dbReference>
<evidence type="ECO:0000256" key="8">
    <source>
        <dbReference type="RuleBase" id="RU004254"/>
    </source>
</evidence>
<comment type="cofactor">
    <cofactor evidence="1">
        <name>FAD</name>
        <dbReference type="ChEBI" id="CHEBI:57692"/>
    </cofactor>
</comment>
<evidence type="ECO:0000256" key="4">
    <source>
        <dbReference type="ARBA" id="ARBA00022630"/>
    </source>
</evidence>
<comment type="pathway">
    <text evidence="2 8">One-carbon metabolism; tetrahydrofolate interconversion.</text>
</comment>
<dbReference type="EMBL" id="CAJMWR010003140">
    <property type="protein sequence ID" value="CAE6455301.1"/>
    <property type="molecule type" value="Genomic_DNA"/>
</dbReference>
<dbReference type="CDD" id="cd00537">
    <property type="entry name" value="MTHFR"/>
    <property type="match status" value="1"/>
</dbReference>
<keyword evidence="4" id="KW-0285">Flavoprotein</keyword>
<keyword evidence="9" id="KW-0472">Membrane</keyword>
<dbReference type="AlphaFoldDB" id="A0A8H3BGC8"/>
<dbReference type="GO" id="GO:0071949">
    <property type="term" value="F:FAD binding"/>
    <property type="evidence" value="ECO:0007669"/>
    <property type="project" value="TreeGrafter"/>
</dbReference>
<proteinExistence type="inferred from homology"/>
<keyword evidence="9" id="KW-0812">Transmembrane</keyword>
<dbReference type="GO" id="GO:0004489">
    <property type="term" value="F:methylenetetrahydrofolate reductase [NAD(P)H] activity"/>
    <property type="evidence" value="ECO:0007669"/>
    <property type="project" value="InterPro"/>
</dbReference>
<name>A0A8H3BGC8_9AGAM</name>
<comment type="caution">
    <text evidence="11">The sequence shown here is derived from an EMBL/GenBank/DDBJ whole genome shotgun (WGS) entry which is preliminary data.</text>
</comment>
<evidence type="ECO:0000256" key="6">
    <source>
        <dbReference type="ARBA" id="ARBA00022857"/>
    </source>
</evidence>
<dbReference type="PANTHER" id="PTHR45754:SF3">
    <property type="entry name" value="METHYLENETETRAHYDROFOLATE REDUCTASE (NADPH)"/>
    <property type="match status" value="1"/>
</dbReference>
<dbReference type="InterPro" id="IPR053806">
    <property type="entry name" value="MTHFR_C"/>
</dbReference>
<keyword evidence="9" id="KW-1133">Transmembrane helix</keyword>
<sequence>MPPFTRSVAKARLRDVSTPPRTYADRVLTQMQRDSLWDSQAPPRKFSDARGLKDLIEIAVVFVVATVLDITKDIVMISKKPIGWVLATYLVLMALSGTSELFVRTFMSPVCSLPLISSRIEYCNRDELSRRFSPDFPKLVSLQSRLEDVMDDSASSSIVAVDIKNSEMAVRDLTTLVKISTLVAKDSLVERLNEFVVDAKTAGRNLQRFGGRVGGAVDQIVAMNEYVLKLLENTAKDSQAQISSGPVQRVMNAVSPIKVSGPQVIAARRKEVETMWYQATGMMDATIRKLIHEAEANIIALDKLESQLDLINEMILREDEGIRAKAEEVLGELWTKLGGNKKKLNSFRSHRMLLNEIRTYRKRALAHVSSTLVQLQGLSADLDDLRQRVVTPTLAGEEAGIPLEVHIGSMQKGTERLLEGRKRAREREDAYLQKGLQNLLDRIERMRGLGPEFIDITWNAGGRTSDLTSELVKTCQGVIGIETCMHLTCTNMPQEKVDVALREAKANGCRNILALRGDPPSGQEEWTTVEGGFQHGIDLVKHIRREHDDYFDIAVAGFPQTIQLPEAEAKQEMQWLKEKCDAGANFIFTQMFYDADMFIRWVKAARDAGITVPIVPGINPIQTWNGFIRATTLSGTDIPQDLMDILEPHKNNDEKVRELGTKIVSDLCRKILDAGIGIKGLHFYTMNLEKGTKMLLEELNLVPRVETIKPLPWRQSLTPTRRTETIRPIFWANRTKSYLSRTENWDEYPNGRFGDSRSPAYGELDGYGIWIKQTPEEGRKIWGTPTTIGDVKALFTKFCTQQIKALPWSDQPPTTEMLVIGQQLARMNELGYLTINSQPAVNGARSDDKAFGWGPKNGYVYQKAYLEFFVHPSQLHALIKRIERDTNVTYYAINKQGDLKTNSTSEGPTAVTWGVFPGKEVIQPTIVEAVSFMAWKDEAFELGCQWAKIYEPESPSRKLIENMMDEYFLVNFVHNDFHDREAIFRPFFADAGLQTNGDTETPAVNGVKHVNGLVNGHSTAVRA</sequence>
<evidence type="ECO:0000256" key="9">
    <source>
        <dbReference type="SAM" id="Phobius"/>
    </source>
</evidence>
<dbReference type="Pfam" id="PF02219">
    <property type="entry name" value="MTHFR"/>
    <property type="match status" value="1"/>
</dbReference>
<protein>
    <recommendedName>
        <fullName evidence="10">MTHFR SAM-binding regulatory domain-containing protein</fullName>
    </recommendedName>
</protein>
<dbReference type="InterPro" id="IPR004621">
    <property type="entry name" value="Fadh2_euk"/>
</dbReference>
<evidence type="ECO:0000256" key="7">
    <source>
        <dbReference type="ARBA" id="ARBA00023002"/>
    </source>
</evidence>
<organism evidence="11 12">
    <name type="scientific">Rhizoctonia solani</name>
    <dbReference type="NCBI Taxonomy" id="456999"/>
    <lineage>
        <taxon>Eukaryota</taxon>
        <taxon>Fungi</taxon>
        <taxon>Dikarya</taxon>
        <taxon>Basidiomycota</taxon>
        <taxon>Agaricomycotina</taxon>
        <taxon>Agaricomycetes</taxon>
        <taxon>Cantharellales</taxon>
        <taxon>Ceratobasidiaceae</taxon>
        <taxon>Rhizoctonia</taxon>
    </lineage>
</organism>
<feature type="transmembrane region" description="Helical" evidence="9">
    <location>
        <begin position="83"/>
        <end position="103"/>
    </location>
</feature>
<dbReference type="GO" id="GO:0005829">
    <property type="term" value="C:cytosol"/>
    <property type="evidence" value="ECO:0007669"/>
    <property type="project" value="TreeGrafter"/>
</dbReference>
<dbReference type="InterPro" id="IPR029041">
    <property type="entry name" value="FAD-linked_oxidoreductase-like"/>
</dbReference>
<dbReference type="Proteomes" id="UP000663840">
    <property type="component" value="Unassembled WGS sequence"/>
</dbReference>
<dbReference type="InterPro" id="IPR003171">
    <property type="entry name" value="Mehydrof_redctse-like"/>
</dbReference>
<dbReference type="GO" id="GO:0035999">
    <property type="term" value="P:tetrahydrofolate interconversion"/>
    <property type="evidence" value="ECO:0007669"/>
    <property type="project" value="UniProtKB-UniPathway"/>
</dbReference>
<dbReference type="Pfam" id="PF21895">
    <property type="entry name" value="MTHFR_C"/>
    <property type="match status" value="1"/>
</dbReference>
<dbReference type="Gene3D" id="3.20.20.220">
    <property type="match status" value="1"/>
</dbReference>
<evidence type="ECO:0000256" key="5">
    <source>
        <dbReference type="ARBA" id="ARBA00022827"/>
    </source>
</evidence>